<proteinExistence type="predicted"/>
<reference evidence="1" key="1">
    <citation type="submission" date="2018-02" db="EMBL/GenBank/DDBJ databases">
        <title>Rhizophora mucronata_Transcriptome.</title>
        <authorList>
            <person name="Meera S.P."/>
            <person name="Sreeshan A."/>
            <person name="Augustine A."/>
        </authorList>
    </citation>
    <scope>NUCLEOTIDE SEQUENCE</scope>
    <source>
        <tissue evidence="1">Leaf</tissue>
    </source>
</reference>
<sequence>MDSSIIKKKKTVCEICWYVLTLLKCENNIKIRLVWDLDLMYRISMWGFYVVSG</sequence>
<accession>A0A2P2R2A2</accession>
<organism evidence="1">
    <name type="scientific">Rhizophora mucronata</name>
    <name type="common">Asiatic mangrove</name>
    <dbReference type="NCBI Taxonomy" id="61149"/>
    <lineage>
        <taxon>Eukaryota</taxon>
        <taxon>Viridiplantae</taxon>
        <taxon>Streptophyta</taxon>
        <taxon>Embryophyta</taxon>
        <taxon>Tracheophyta</taxon>
        <taxon>Spermatophyta</taxon>
        <taxon>Magnoliopsida</taxon>
        <taxon>eudicotyledons</taxon>
        <taxon>Gunneridae</taxon>
        <taxon>Pentapetalae</taxon>
        <taxon>rosids</taxon>
        <taxon>fabids</taxon>
        <taxon>Malpighiales</taxon>
        <taxon>Rhizophoraceae</taxon>
        <taxon>Rhizophora</taxon>
    </lineage>
</organism>
<dbReference type="AlphaFoldDB" id="A0A2P2R2A2"/>
<protein>
    <submittedName>
        <fullName evidence="1">Uncharacterized protein</fullName>
    </submittedName>
</protein>
<name>A0A2P2R2A2_RHIMU</name>
<dbReference type="EMBL" id="GGEC01092891">
    <property type="protein sequence ID" value="MBX73375.1"/>
    <property type="molecule type" value="Transcribed_RNA"/>
</dbReference>
<evidence type="ECO:0000313" key="1">
    <source>
        <dbReference type="EMBL" id="MBX73375.1"/>
    </source>
</evidence>